<evidence type="ECO:0000313" key="2">
    <source>
        <dbReference type="Proteomes" id="UP000075885"/>
    </source>
</evidence>
<evidence type="ECO:0000313" key="1">
    <source>
        <dbReference type="EnsemblMetazoa" id="AEPI014023-PA"/>
    </source>
</evidence>
<dbReference type="EnsemblMetazoa" id="AEPI014023-RA">
    <property type="protein sequence ID" value="AEPI014023-PA"/>
    <property type="gene ID" value="AEPI014023"/>
</dbReference>
<reference evidence="1" key="2">
    <citation type="submission" date="2020-05" db="UniProtKB">
        <authorList>
            <consortium name="EnsemblMetazoa"/>
        </authorList>
    </citation>
    <scope>IDENTIFICATION</scope>
    <source>
        <strain evidence="1">Epiroticus2</strain>
    </source>
</reference>
<dbReference type="VEuPathDB" id="VectorBase:AEPI014023"/>
<protein>
    <submittedName>
        <fullName evidence="1">Uncharacterized protein</fullName>
    </submittedName>
</protein>
<dbReference type="Proteomes" id="UP000075885">
    <property type="component" value="Unassembled WGS sequence"/>
</dbReference>
<organism evidence="1 2">
    <name type="scientific">Anopheles epiroticus</name>
    <dbReference type="NCBI Taxonomy" id="199890"/>
    <lineage>
        <taxon>Eukaryota</taxon>
        <taxon>Metazoa</taxon>
        <taxon>Ecdysozoa</taxon>
        <taxon>Arthropoda</taxon>
        <taxon>Hexapoda</taxon>
        <taxon>Insecta</taxon>
        <taxon>Pterygota</taxon>
        <taxon>Neoptera</taxon>
        <taxon>Endopterygota</taxon>
        <taxon>Diptera</taxon>
        <taxon>Nematocera</taxon>
        <taxon>Culicoidea</taxon>
        <taxon>Culicidae</taxon>
        <taxon>Anophelinae</taxon>
        <taxon>Anopheles</taxon>
    </lineage>
</organism>
<reference evidence="2" key="1">
    <citation type="submission" date="2013-03" db="EMBL/GenBank/DDBJ databases">
        <title>The Genome Sequence of Anopheles epiroticus epiroticus2.</title>
        <authorList>
            <consortium name="The Broad Institute Genomics Platform"/>
            <person name="Neafsey D.E."/>
            <person name="Howell P."/>
            <person name="Walker B."/>
            <person name="Young S.K."/>
            <person name="Zeng Q."/>
            <person name="Gargeya S."/>
            <person name="Fitzgerald M."/>
            <person name="Haas B."/>
            <person name="Abouelleil A."/>
            <person name="Allen A.W."/>
            <person name="Alvarado L."/>
            <person name="Arachchi H.M."/>
            <person name="Berlin A.M."/>
            <person name="Chapman S.B."/>
            <person name="Gainer-Dewar J."/>
            <person name="Goldberg J."/>
            <person name="Griggs A."/>
            <person name="Gujja S."/>
            <person name="Hansen M."/>
            <person name="Howarth C."/>
            <person name="Imamovic A."/>
            <person name="Ireland A."/>
            <person name="Larimer J."/>
            <person name="McCowan C."/>
            <person name="Murphy C."/>
            <person name="Pearson M."/>
            <person name="Poon T.W."/>
            <person name="Priest M."/>
            <person name="Roberts A."/>
            <person name="Saif S."/>
            <person name="Shea T."/>
            <person name="Sisk P."/>
            <person name="Sykes S."/>
            <person name="Wortman J."/>
            <person name="Nusbaum C."/>
            <person name="Birren B."/>
        </authorList>
    </citation>
    <scope>NUCLEOTIDE SEQUENCE [LARGE SCALE GENOMIC DNA]</scope>
    <source>
        <strain evidence="2">Epiroticus2</strain>
    </source>
</reference>
<keyword evidence="2" id="KW-1185">Reference proteome</keyword>
<name>A0A182PXD1_9DIPT</name>
<sequence length="46" mass="5580">MMVMVSMPVHILHSLHRIRRSLLHSHLRSLRHSLHKDSLRSHRHSR</sequence>
<dbReference type="AlphaFoldDB" id="A0A182PXD1"/>
<accession>A0A182PXD1</accession>
<proteinExistence type="predicted"/>